<dbReference type="Proteomes" id="UP000887013">
    <property type="component" value="Unassembled WGS sequence"/>
</dbReference>
<evidence type="ECO:0000256" key="1">
    <source>
        <dbReference type="SAM" id="MobiDB-lite"/>
    </source>
</evidence>
<protein>
    <submittedName>
        <fullName evidence="2">Uncharacterized protein</fullName>
    </submittedName>
</protein>
<feature type="region of interest" description="Disordered" evidence="1">
    <location>
        <begin position="60"/>
        <end position="83"/>
    </location>
</feature>
<proteinExistence type="predicted"/>
<evidence type="ECO:0000313" key="2">
    <source>
        <dbReference type="EMBL" id="GFU56262.1"/>
    </source>
</evidence>
<gene>
    <name evidence="2" type="ORF">NPIL_206811</name>
</gene>
<dbReference type="AlphaFoldDB" id="A0A8X6R3Y3"/>
<sequence>MPQSREKAIDVDSFQATVKHLISKNDKPSNCNSQTLTIVQTNQFNVMDSTVLNNNQNSCEKEGVVDGSTPSQVAPNMKTPDSSILPMQTGRLCYCLRNI</sequence>
<feature type="compositionally biased region" description="Polar residues" evidence="1">
    <location>
        <begin position="68"/>
        <end position="83"/>
    </location>
</feature>
<accession>A0A8X6R3Y3</accession>
<dbReference type="EMBL" id="BMAW01039545">
    <property type="protein sequence ID" value="GFU56262.1"/>
    <property type="molecule type" value="Genomic_DNA"/>
</dbReference>
<keyword evidence="3" id="KW-1185">Reference proteome</keyword>
<name>A0A8X6R3Y3_NEPPI</name>
<reference evidence="2" key="1">
    <citation type="submission" date="2020-08" db="EMBL/GenBank/DDBJ databases">
        <title>Multicomponent nature underlies the extraordinary mechanical properties of spider dragline silk.</title>
        <authorList>
            <person name="Kono N."/>
            <person name="Nakamura H."/>
            <person name="Mori M."/>
            <person name="Yoshida Y."/>
            <person name="Ohtoshi R."/>
            <person name="Malay A.D."/>
            <person name="Moran D.A.P."/>
            <person name="Tomita M."/>
            <person name="Numata K."/>
            <person name="Arakawa K."/>
        </authorList>
    </citation>
    <scope>NUCLEOTIDE SEQUENCE</scope>
</reference>
<evidence type="ECO:0000313" key="3">
    <source>
        <dbReference type="Proteomes" id="UP000887013"/>
    </source>
</evidence>
<organism evidence="2 3">
    <name type="scientific">Nephila pilipes</name>
    <name type="common">Giant wood spider</name>
    <name type="synonym">Nephila maculata</name>
    <dbReference type="NCBI Taxonomy" id="299642"/>
    <lineage>
        <taxon>Eukaryota</taxon>
        <taxon>Metazoa</taxon>
        <taxon>Ecdysozoa</taxon>
        <taxon>Arthropoda</taxon>
        <taxon>Chelicerata</taxon>
        <taxon>Arachnida</taxon>
        <taxon>Araneae</taxon>
        <taxon>Araneomorphae</taxon>
        <taxon>Entelegynae</taxon>
        <taxon>Araneoidea</taxon>
        <taxon>Nephilidae</taxon>
        <taxon>Nephila</taxon>
    </lineage>
</organism>
<comment type="caution">
    <text evidence="2">The sequence shown here is derived from an EMBL/GenBank/DDBJ whole genome shotgun (WGS) entry which is preliminary data.</text>
</comment>